<dbReference type="AlphaFoldDB" id="A0ABD1TQV5"/>
<evidence type="ECO:0000313" key="2">
    <source>
        <dbReference type="EMBL" id="KAL2515086.1"/>
    </source>
</evidence>
<protein>
    <submittedName>
        <fullName evidence="2">Nucleolar GTP-binding protein 1</fullName>
    </submittedName>
</protein>
<reference evidence="3" key="1">
    <citation type="submission" date="2024-07" db="EMBL/GenBank/DDBJ databases">
        <title>Two chromosome-level genome assemblies of Korean endemic species Abeliophyllum distichum and Forsythia ovata (Oleaceae).</title>
        <authorList>
            <person name="Jang H."/>
        </authorList>
    </citation>
    <scope>NUCLEOTIDE SEQUENCE [LARGE SCALE GENOMIC DNA]</scope>
</reference>
<organism evidence="2 3">
    <name type="scientific">Forsythia ovata</name>
    <dbReference type="NCBI Taxonomy" id="205694"/>
    <lineage>
        <taxon>Eukaryota</taxon>
        <taxon>Viridiplantae</taxon>
        <taxon>Streptophyta</taxon>
        <taxon>Embryophyta</taxon>
        <taxon>Tracheophyta</taxon>
        <taxon>Spermatophyta</taxon>
        <taxon>Magnoliopsida</taxon>
        <taxon>eudicotyledons</taxon>
        <taxon>Gunneridae</taxon>
        <taxon>Pentapetalae</taxon>
        <taxon>asterids</taxon>
        <taxon>lamiids</taxon>
        <taxon>Lamiales</taxon>
        <taxon>Oleaceae</taxon>
        <taxon>Forsythieae</taxon>
        <taxon>Forsythia</taxon>
    </lineage>
</organism>
<dbReference type="Proteomes" id="UP001604277">
    <property type="component" value="Unassembled WGS sequence"/>
</dbReference>
<comment type="caution">
    <text evidence="2">The sequence shown here is derived from an EMBL/GenBank/DDBJ whole genome shotgun (WGS) entry which is preliminary data.</text>
</comment>
<dbReference type="EMBL" id="JBFOLJ010000008">
    <property type="protein sequence ID" value="KAL2515086.1"/>
    <property type="molecule type" value="Genomic_DNA"/>
</dbReference>
<proteinExistence type="predicted"/>
<accession>A0ABD1TQV5</accession>
<sequence length="100" mass="11519">MQLVKRLLDQRAELKIKSKKLNDFLNHFHVAMPKQRDQKERPPCIPKAVLEAKAKKAEQAAEKQIKLEKNLEDENGDASLETIKEYTLKVGIQDTIKEVP</sequence>
<keyword evidence="1" id="KW-0175">Coiled coil</keyword>
<evidence type="ECO:0000313" key="3">
    <source>
        <dbReference type="Proteomes" id="UP001604277"/>
    </source>
</evidence>
<evidence type="ECO:0000256" key="1">
    <source>
        <dbReference type="SAM" id="Coils"/>
    </source>
</evidence>
<gene>
    <name evidence="2" type="ORF">Fot_29057</name>
</gene>
<keyword evidence="3" id="KW-1185">Reference proteome</keyword>
<feature type="coiled-coil region" evidence="1">
    <location>
        <begin position="47"/>
        <end position="77"/>
    </location>
</feature>
<name>A0ABD1TQV5_9LAMI</name>